<reference evidence="3" key="3">
    <citation type="submission" date="2015-06" db="UniProtKB">
        <authorList>
            <consortium name="EnsemblMetazoa"/>
        </authorList>
    </citation>
    <scope>IDENTIFICATION</scope>
</reference>
<dbReference type="eggNOG" id="KOG4239">
    <property type="taxonomic scope" value="Eukaryota"/>
</dbReference>
<keyword evidence="4" id="KW-1185">Reference proteome</keyword>
<dbReference type="OMA" id="RENHMAD"/>
<dbReference type="GeneID" id="20201779"/>
<dbReference type="OrthoDB" id="9976881at2759"/>
<reference evidence="4" key="1">
    <citation type="submission" date="2012-12" db="EMBL/GenBank/DDBJ databases">
        <authorList>
            <person name="Hellsten U."/>
            <person name="Grimwood J."/>
            <person name="Chapman J.A."/>
            <person name="Shapiro H."/>
            <person name="Aerts A."/>
            <person name="Otillar R.P."/>
            <person name="Terry A.Y."/>
            <person name="Boore J.L."/>
            <person name="Simakov O."/>
            <person name="Marletaz F."/>
            <person name="Cho S.-J."/>
            <person name="Edsinger-Gonzales E."/>
            <person name="Havlak P."/>
            <person name="Kuo D.-H."/>
            <person name="Larsson T."/>
            <person name="Lv J."/>
            <person name="Arendt D."/>
            <person name="Savage R."/>
            <person name="Osoegawa K."/>
            <person name="de Jong P."/>
            <person name="Lindberg D.R."/>
            <person name="Seaver E.C."/>
            <person name="Weisblat D.A."/>
            <person name="Putnam N.H."/>
            <person name="Grigoriev I.V."/>
            <person name="Rokhsar D.S."/>
        </authorList>
    </citation>
    <scope>NUCLEOTIDE SEQUENCE</scope>
</reference>
<reference evidence="2 4" key="2">
    <citation type="journal article" date="2013" name="Nature">
        <title>Insights into bilaterian evolution from three spiralian genomes.</title>
        <authorList>
            <person name="Simakov O."/>
            <person name="Marletaz F."/>
            <person name="Cho S.J."/>
            <person name="Edsinger-Gonzales E."/>
            <person name="Havlak P."/>
            <person name="Hellsten U."/>
            <person name="Kuo D.H."/>
            <person name="Larsson T."/>
            <person name="Lv J."/>
            <person name="Arendt D."/>
            <person name="Savage R."/>
            <person name="Osoegawa K."/>
            <person name="de Jong P."/>
            <person name="Grimwood J."/>
            <person name="Chapman J.A."/>
            <person name="Shapiro H."/>
            <person name="Aerts A."/>
            <person name="Otillar R.P."/>
            <person name="Terry A.Y."/>
            <person name="Boore J.L."/>
            <person name="Grigoriev I.V."/>
            <person name="Lindberg D.R."/>
            <person name="Seaver E.C."/>
            <person name="Weisblat D.A."/>
            <person name="Putnam N.H."/>
            <person name="Rokhsar D.S."/>
        </authorList>
    </citation>
    <scope>NUCLEOTIDE SEQUENCE</scope>
</reference>
<dbReference type="AlphaFoldDB" id="T1EYX9"/>
<evidence type="ECO:0000313" key="2">
    <source>
        <dbReference type="EMBL" id="ESO10542.1"/>
    </source>
</evidence>
<accession>T1EYX9</accession>
<dbReference type="InterPro" id="IPR008906">
    <property type="entry name" value="HATC_C_dom"/>
</dbReference>
<dbReference type="EMBL" id="AMQM01002641">
    <property type="status" value="NOT_ANNOTATED_CDS"/>
    <property type="molecule type" value="Genomic_DNA"/>
</dbReference>
<evidence type="ECO:0000313" key="4">
    <source>
        <dbReference type="Proteomes" id="UP000015101"/>
    </source>
</evidence>
<dbReference type="PROSITE" id="PS50200">
    <property type="entry name" value="RA"/>
    <property type="match status" value="1"/>
</dbReference>
<dbReference type="EnsemblMetazoa" id="HelroT167043">
    <property type="protein sequence ID" value="HelroP167043"/>
    <property type="gene ID" value="HelroG167043"/>
</dbReference>
<dbReference type="GO" id="GO:0007165">
    <property type="term" value="P:signal transduction"/>
    <property type="evidence" value="ECO:0007669"/>
    <property type="project" value="InterPro"/>
</dbReference>
<evidence type="ECO:0000313" key="3">
    <source>
        <dbReference type="EnsemblMetazoa" id="HelroP167043"/>
    </source>
</evidence>
<dbReference type="CTD" id="20201779"/>
<gene>
    <name evidence="3" type="primary">20201779</name>
    <name evidence="2" type="ORF">HELRODRAFT_167043</name>
</gene>
<dbReference type="GO" id="GO:0046983">
    <property type="term" value="F:protein dimerization activity"/>
    <property type="evidence" value="ECO:0007669"/>
    <property type="project" value="InterPro"/>
</dbReference>
<dbReference type="InterPro" id="IPR000159">
    <property type="entry name" value="RA_dom"/>
</dbReference>
<sequence>MHRPDFNAKLLIYNEFYQDKPNFQINFEKDELGNETDVLKGSLKIYWGILQPIRLKLKDEEKKSQHAVSRHSFSNESQLETFLNLPKCSNSNIETVIESTNENLSPTSDDSPHLKLTNENFCSALDDHQRFKVTSPVSRSQSNVVMRSKKRNPIRKRLSIINGHLFSTETSMFTPMHGSLTNVNVTNYDSSDQVIKLLLDKFKVDNSPSEFCLCAVRSSGETKILKENHIPLIERIFYGPLEDQVKFYLVEKYRIVDVSEEVASFVHLPDAVLQAFLLKCYNDEKLELEMIRDKQSCGLNNCDILAAKKVILSLLTSLIIVVVYCFGKGYRRDNEDEDSANTNLELIENESENGKPEEIKPCFPSIWTADMWAEKKKNYNWLTCNSEKLGCLLCTKVRTLGPSKSQSVSISKEWSTATVIYYGKDKSSQLTSLRKKIHEHAKSAAHISAEKILLEAEKKPMEKVIDQLNNSAVSSTSEIFRTAYYIAKHDRPFSDLYDLSQLQELNGTNIAPGLKSRFSCTNVINHIAKQMKSKICQTIIQNNGKISILVDESTTLSKKSTLIIYFKCEINKMEDPHYLFLDLVELESQTANNITNSLLNCLAVTVRASCSGGILESPLNLQTNIQTSLNGTVNHRLELSVGDAIDEVHGINHFQIFMDKLYTLYHQSPKNQRELESCAQNLDTEIRKIGRVLGIRWVASSFRTVAVYQNFEALCKHFIQANQDVNRSKTEQCMYLGLYKHISSKEFLLNLALMYDVLYEFSLLSEALQNRGTTIIYADKKIRQSIRYLESMKNAEKGNKLIEIAKAIEKMKLGTVTITGNSKVSVIKRNQFLQSIINSINRRLIVNSVSPETNIVNEFRILEKNEWPSDIPLGYGEKEIHSLCKRFNLSSKKCYSEYRDYLDDGGRNPPADHLNQLMLYGKLIPCSSSECERGFSNMNLILNDRRNRLLIENVSNLLFIKMHGPPLNIFNPENYVITWLRTHRSADDNQTRKSSSENISINSLWKLL</sequence>
<dbReference type="PANTHER" id="PTHR46880:SF5">
    <property type="entry name" value="DUF4371 DOMAIN-CONTAINING PROTEIN"/>
    <property type="match status" value="1"/>
</dbReference>
<evidence type="ECO:0000259" key="1">
    <source>
        <dbReference type="PROSITE" id="PS50200"/>
    </source>
</evidence>
<dbReference type="InterPro" id="IPR012337">
    <property type="entry name" value="RNaseH-like_sf"/>
</dbReference>
<dbReference type="InParanoid" id="T1EYX9"/>
<dbReference type="RefSeq" id="XP_009010811.1">
    <property type="nucleotide sequence ID" value="XM_009012563.1"/>
</dbReference>
<dbReference type="CDD" id="cd21886">
    <property type="entry name" value="SARAH_RASSF2-like"/>
    <property type="match status" value="1"/>
</dbReference>
<dbReference type="KEGG" id="hro:HELRODRAFT_167043"/>
<dbReference type="CDD" id="cd01784">
    <property type="entry name" value="RA_RASSF2_like"/>
    <property type="match status" value="1"/>
</dbReference>
<protein>
    <recommendedName>
        <fullName evidence="1">Ras-associating domain-containing protein</fullName>
    </recommendedName>
</protein>
<dbReference type="Pfam" id="PF05699">
    <property type="entry name" value="Dimer_Tnp_hAT"/>
    <property type="match status" value="1"/>
</dbReference>
<proteinExistence type="predicted"/>
<dbReference type="Gene3D" id="3.10.20.90">
    <property type="entry name" value="Phosphatidylinositol 3-kinase Catalytic Subunit, Chain A, domain 1"/>
    <property type="match status" value="1"/>
</dbReference>
<dbReference type="SUPFAM" id="SSF53098">
    <property type="entry name" value="Ribonuclease H-like"/>
    <property type="match status" value="1"/>
</dbReference>
<feature type="domain" description="Ras-associating" evidence="1">
    <location>
        <begin position="181"/>
        <end position="254"/>
    </location>
</feature>
<dbReference type="Proteomes" id="UP000015101">
    <property type="component" value="Unassembled WGS sequence"/>
</dbReference>
<dbReference type="HOGENOM" id="CLU_298319_0_0_1"/>
<dbReference type="Pfam" id="PF00788">
    <property type="entry name" value="RA"/>
    <property type="match status" value="1"/>
</dbReference>
<organism evidence="3 4">
    <name type="scientific">Helobdella robusta</name>
    <name type="common">Californian leech</name>
    <dbReference type="NCBI Taxonomy" id="6412"/>
    <lineage>
        <taxon>Eukaryota</taxon>
        <taxon>Metazoa</taxon>
        <taxon>Spiralia</taxon>
        <taxon>Lophotrochozoa</taxon>
        <taxon>Annelida</taxon>
        <taxon>Clitellata</taxon>
        <taxon>Hirudinea</taxon>
        <taxon>Rhynchobdellida</taxon>
        <taxon>Glossiphoniidae</taxon>
        <taxon>Helobdella</taxon>
    </lineage>
</organism>
<name>T1EYX9_HELRO</name>
<dbReference type="PANTHER" id="PTHR46880">
    <property type="entry name" value="RAS-ASSOCIATING DOMAIN-CONTAINING PROTEIN"/>
    <property type="match status" value="1"/>
</dbReference>
<dbReference type="EMBL" id="KB095858">
    <property type="protein sequence ID" value="ESO10542.1"/>
    <property type="molecule type" value="Genomic_DNA"/>
</dbReference>